<dbReference type="EMBL" id="BMPF01000002">
    <property type="protein sequence ID" value="GGL32717.1"/>
    <property type="molecule type" value="Genomic_DNA"/>
</dbReference>
<keyword evidence="2" id="KW-1185">Reference proteome</keyword>
<sequence>MECSRCGTPLEKPGDYCLVCETRNADTVVVHADPDHATLTFLDEDDVVGRTDIATTPEEDADLEGRRLRNFAGRIADEVRRKRPEEVYVAGDRSVVQAVRADLHYTVYRVPEDDPVAAVLERRGERELDVVEKAPAEKIGGTHSTLIGGRVGQRAIREVAAHPHVKKVIPGPIEAGGSGARGGVRAKVTRADANGNVRLLIRDGSSVQENRVVTTAMDRETGERVRDDLNEALADADLDR</sequence>
<dbReference type="Pfam" id="PF09876">
    <property type="entry name" value="DUF2103"/>
    <property type="match status" value="1"/>
</dbReference>
<name>A0A830F9G2_9EURY</name>
<dbReference type="RefSeq" id="WP_188882086.1">
    <property type="nucleotide sequence ID" value="NZ_BMPF01000002.1"/>
</dbReference>
<dbReference type="AlphaFoldDB" id="A0A830F9G2"/>
<dbReference type="Proteomes" id="UP000628840">
    <property type="component" value="Unassembled WGS sequence"/>
</dbReference>
<proteinExistence type="predicted"/>
<organism evidence="1 2">
    <name type="scientific">Halarchaeum grantii</name>
    <dbReference type="NCBI Taxonomy" id="1193105"/>
    <lineage>
        <taxon>Archaea</taxon>
        <taxon>Methanobacteriati</taxon>
        <taxon>Methanobacteriota</taxon>
        <taxon>Stenosarchaea group</taxon>
        <taxon>Halobacteria</taxon>
        <taxon>Halobacteriales</taxon>
        <taxon>Halobacteriaceae</taxon>
    </lineage>
</organism>
<accession>A0A830F9G2</accession>
<gene>
    <name evidence="1" type="ORF">GCM10009037_15430</name>
</gene>
<dbReference type="InterPro" id="IPR018664">
    <property type="entry name" value="DUF2103_metal-binding"/>
</dbReference>
<evidence type="ECO:0000313" key="1">
    <source>
        <dbReference type="EMBL" id="GGL32717.1"/>
    </source>
</evidence>
<evidence type="ECO:0000313" key="2">
    <source>
        <dbReference type="Proteomes" id="UP000628840"/>
    </source>
</evidence>
<comment type="caution">
    <text evidence="1">The sequence shown here is derived from an EMBL/GenBank/DDBJ whole genome shotgun (WGS) entry which is preliminary data.</text>
</comment>
<protein>
    <recommendedName>
        <fullName evidence="3">Metal-binding protein</fullName>
    </recommendedName>
</protein>
<evidence type="ECO:0008006" key="3">
    <source>
        <dbReference type="Google" id="ProtNLM"/>
    </source>
</evidence>
<dbReference type="OrthoDB" id="50478at2157"/>
<reference evidence="1 2" key="1">
    <citation type="journal article" date="2019" name="Int. J. Syst. Evol. Microbiol.">
        <title>The Global Catalogue of Microorganisms (GCM) 10K type strain sequencing project: providing services to taxonomists for standard genome sequencing and annotation.</title>
        <authorList>
            <consortium name="The Broad Institute Genomics Platform"/>
            <consortium name="The Broad Institute Genome Sequencing Center for Infectious Disease"/>
            <person name="Wu L."/>
            <person name="Ma J."/>
        </authorList>
    </citation>
    <scope>NUCLEOTIDE SEQUENCE [LARGE SCALE GENOMIC DNA]</scope>
    <source>
        <strain evidence="1 2">JCM 19585</strain>
    </source>
</reference>